<organism evidence="2 3">
    <name type="scientific">Mycena pura</name>
    <dbReference type="NCBI Taxonomy" id="153505"/>
    <lineage>
        <taxon>Eukaryota</taxon>
        <taxon>Fungi</taxon>
        <taxon>Dikarya</taxon>
        <taxon>Basidiomycota</taxon>
        <taxon>Agaricomycotina</taxon>
        <taxon>Agaricomycetes</taxon>
        <taxon>Agaricomycetidae</taxon>
        <taxon>Agaricales</taxon>
        <taxon>Marasmiineae</taxon>
        <taxon>Mycenaceae</taxon>
        <taxon>Mycena</taxon>
    </lineage>
</organism>
<feature type="compositionally biased region" description="Polar residues" evidence="1">
    <location>
        <begin position="1143"/>
        <end position="1157"/>
    </location>
</feature>
<evidence type="ECO:0000313" key="2">
    <source>
        <dbReference type="EMBL" id="KAJ7228604.1"/>
    </source>
</evidence>
<comment type="caution">
    <text evidence="2">The sequence shown here is derived from an EMBL/GenBank/DDBJ whole genome shotgun (WGS) entry which is preliminary data.</text>
</comment>
<feature type="region of interest" description="Disordered" evidence="1">
    <location>
        <begin position="1172"/>
        <end position="1240"/>
    </location>
</feature>
<dbReference type="EMBL" id="JARJCW010000002">
    <property type="protein sequence ID" value="KAJ7228604.1"/>
    <property type="molecule type" value="Genomic_DNA"/>
</dbReference>
<evidence type="ECO:0000256" key="1">
    <source>
        <dbReference type="SAM" id="MobiDB-lite"/>
    </source>
</evidence>
<keyword evidence="3" id="KW-1185">Reference proteome</keyword>
<accession>A0AAD6YSV0</accession>
<feature type="region of interest" description="Disordered" evidence="1">
    <location>
        <begin position="1"/>
        <end position="45"/>
    </location>
</feature>
<feature type="compositionally biased region" description="Polar residues" evidence="1">
    <location>
        <begin position="19"/>
        <end position="37"/>
    </location>
</feature>
<proteinExistence type="predicted"/>
<feature type="region of interest" description="Disordered" evidence="1">
    <location>
        <begin position="355"/>
        <end position="375"/>
    </location>
</feature>
<dbReference type="Proteomes" id="UP001219525">
    <property type="component" value="Unassembled WGS sequence"/>
</dbReference>
<feature type="compositionally biased region" description="Pro residues" evidence="1">
    <location>
        <begin position="1224"/>
        <end position="1236"/>
    </location>
</feature>
<sequence>MSRLTASPFHKPSPFEFPQRSTAESPPANNQLPTPASLSVVGGNDPHPVEYFDTPLASISAEGPGSRFRKAASSIVYQNSGLRESRERTVHAQRSSRSFLVVLPPPSLPQDHGHLGHTLSSGPRHRLSQGLLMPLFPTMYGQLTAIAREYNFPSITGLCLYLHFTENGITVTPRISDDSWQMIWSHVIDPASSSSAHHLLPICGKIEFDIDLRLARWYGAWMAASHREHVDVPMSVTPSAAPSVVHYREESRTTFADGDDQDDQFGARAPARHVPRKLSLVDRFDAMSARSVPRSVVARALPPDQLPGSQNLSPIFQEEEPKTAKYDLQHRVNSWRASASIRPGTTGHILLAGADSPDSPLNESPVPVNNDDEQNDDEYRIEDFSFSISSAGPGDYDPHSPLTWFYDPSIHLANRVQGSVCMTPTECTSFGPSDYTLSPYVPNFDLDVTHTPDIAHRMFEDVPPSPSVATSWGAPLSYPPSPTSQYRAPSVHLGDRQCFSRPTTPTTATSWGAPESFPPSPTTPFYVHTPDAGQRAFDLSSLSDHDAPWSLVWPYHDVARPWGQVWPYHLGKSEETGEHSYAATSGHVETCGSAVLWNMVWSYHDTHPGSSGLISITLPAVYPYLKIYPAIYPWNLDEIYPVQIADDTPSVISTRLATYPCLNIYSAVYPDFEIYPPVSGACAEVVSASAEPGPVTIRLAPGSATYPDSLNEIYPGQAIDLILSPGYPSFDLYPAVYPHVVPYPPSECEMEASEFQVVYPHFDLYPVIATSRRIAQSEGRPVSLTLRACYPAFNLYPAVYPHIEPYPAFECEMETTSEFQVVYPHFDLYPAMAASRKTPAARSPVSMSLQSHYPAFDLYPAVYPHVVPYPPLECEMEASEFQVVYPHFNLYPAVATSRPTLSWDRGPIAISLRARYPAFNLCADPAVYPHVEPYPAMECVMEVLESQVVYPHFDLYPPIAATRTTSPERRPISVSLRGRYPAFNLYPAVYPYIEPYPTLEFKLENSEFMVVYPHFDLYPAIAVSPKIQMERLSISKARYPVFDLYPAVYPHVIPYPPPECQLDAAVDVLAQALYPFFNLYPAVYPNFNLYPELLSLEASCPPKLTSLDLHTVVKSASFISQRDVRKTHQALHMAVFPRGSEVLTPSGTPRPNRKPSQTHLDLHVKMFPSEVSAFSSTSPRDGNASFPSQSPRLTTRVRSGSVIRNSLPPSPRPAGGRPMSVRAPQPPPTVPVPPVPAEGQRRTVSMTARQSVDDHAAPIGGSPLTRSVSVALPHSSTSAFPSLERSALVSGPRAPPPHKRDSVVLQRVRALQHGM</sequence>
<reference evidence="2" key="1">
    <citation type="submission" date="2023-03" db="EMBL/GenBank/DDBJ databases">
        <title>Massive genome expansion in bonnet fungi (Mycena s.s.) driven by repeated elements and novel gene families across ecological guilds.</title>
        <authorList>
            <consortium name="Lawrence Berkeley National Laboratory"/>
            <person name="Harder C.B."/>
            <person name="Miyauchi S."/>
            <person name="Viragh M."/>
            <person name="Kuo A."/>
            <person name="Thoen E."/>
            <person name="Andreopoulos B."/>
            <person name="Lu D."/>
            <person name="Skrede I."/>
            <person name="Drula E."/>
            <person name="Henrissat B."/>
            <person name="Morin E."/>
            <person name="Kohler A."/>
            <person name="Barry K."/>
            <person name="LaButti K."/>
            <person name="Morin E."/>
            <person name="Salamov A."/>
            <person name="Lipzen A."/>
            <person name="Mereny Z."/>
            <person name="Hegedus B."/>
            <person name="Baldrian P."/>
            <person name="Stursova M."/>
            <person name="Weitz H."/>
            <person name="Taylor A."/>
            <person name="Grigoriev I.V."/>
            <person name="Nagy L.G."/>
            <person name="Martin F."/>
            <person name="Kauserud H."/>
        </authorList>
    </citation>
    <scope>NUCLEOTIDE SEQUENCE</scope>
    <source>
        <strain evidence="2">9144</strain>
    </source>
</reference>
<feature type="compositionally biased region" description="Polar residues" evidence="1">
    <location>
        <begin position="1172"/>
        <end position="1204"/>
    </location>
</feature>
<protein>
    <submittedName>
        <fullName evidence="2">Uncharacterized protein</fullName>
    </submittedName>
</protein>
<gene>
    <name evidence="2" type="ORF">GGX14DRAFT_613811</name>
</gene>
<name>A0AAD6YSV0_9AGAR</name>
<feature type="region of interest" description="Disordered" evidence="1">
    <location>
        <begin position="1138"/>
        <end position="1157"/>
    </location>
</feature>
<evidence type="ECO:0000313" key="3">
    <source>
        <dbReference type="Proteomes" id="UP001219525"/>
    </source>
</evidence>